<dbReference type="RefSeq" id="WP_320549351.1">
    <property type="nucleotide sequence ID" value="NZ_JAQLOK010000001.1"/>
</dbReference>
<comment type="similarity">
    <text evidence="1">Belongs to the GST superfamily. Zeta family.</text>
</comment>
<dbReference type="GO" id="GO:0016034">
    <property type="term" value="F:maleylacetoacetate isomerase activity"/>
    <property type="evidence" value="ECO:0007669"/>
    <property type="project" value="UniProtKB-EC"/>
</dbReference>
<comment type="caution">
    <text evidence="4">The sequence shown here is derived from an EMBL/GenBank/DDBJ whole genome shotgun (WGS) entry which is preliminary data.</text>
</comment>
<dbReference type="Gene3D" id="1.20.1050.10">
    <property type="match status" value="1"/>
</dbReference>
<proteinExistence type="inferred from homology"/>
<dbReference type="InterPro" id="IPR036282">
    <property type="entry name" value="Glutathione-S-Trfase_C_sf"/>
</dbReference>
<dbReference type="SFLD" id="SFLDS00019">
    <property type="entry name" value="Glutathione_Transferase_(cytos"/>
    <property type="match status" value="1"/>
</dbReference>
<keyword evidence="5" id="KW-1185">Reference proteome</keyword>
<dbReference type="InterPro" id="IPR036249">
    <property type="entry name" value="Thioredoxin-like_sf"/>
</dbReference>
<dbReference type="Gene3D" id="3.40.30.10">
    <property type="entry name" value="Glutaredoxin"/>
    <property type="match status" value="1"/>
</dbReference>
<dbReference type="InterPro" id="IPR034333">
    <property type="entry name" value="GST_Zeta_N"/>
</dbReference>
<dbReference type="InterPro" id="IPR005955">
    <property type="entry name" value="GST_Zeta"/>
</dbReference>
<dbReference type="CDD" id="cd03042">
    <property type="entry name" value="GST_N_Zeta"/>
    <property type="match status" value="1"/>
</dbReference>
<dbReference type="InterPro" id="IPR010987">
    <property type="entry name" value="Glutathione-S-Trfase_C-like"/>
</dbReference>
<dbReference type="Proteomes" id="UP001528850">
    <property type="component" value="Unassembled WGS sequence"/>
</dbReference>
<keyword evidence="4" id="KW-0413">Isomerase</keyword>
<reference evidence="4 5" key="1">
    <citation type="journal article" date="2024" name="Curr. Microbiol.">
        <title>Luteibacter sahnii sp. nov., A Novel Yellow-Colored Xanthomonadin Pigment Producing Probiotic Bacterium from Healthy Rice Seed Microbiome.</title>
        <authorList>
            <person name="Jaiswal G."/>
            <person name="Rana R."/>
            <person name="Nayak P.K."/>
            <person name="Chouhan R."/>
            <person name="Gandhi S.G."/>
            <person name="Patel H.K."/>
            <person name="Patil P.B."/>
        </authorList>
    </citation>
    <scope>NUCLEOTIDE SEQUENCE [LARGE SCALE GENOMIC DNA]</scope>
    <source>
        <strain evidence="4 5">PPL201</strain>
    </source>
</reference>
<dbReference type="PROSITE" id="PS50405">
    <property type="entry name" value="GST_CTER"/>
    <property type="match status" value="1"/>
</dbReference>
<evidence type="ECO:0000313" key="4">
    <source>
        <dbReference type="EMBL" id="MDF4024844.1"/>
    </source>
</evidence>
<dbReference type="SUPFAM" id="SSF47616">
    <property type="entry name" value="GST C-terminal domain-like"/>
    <property type="match status" value="1"/>
</dbReference>
<gene>
    <name evidence="4" type="primary">maiA</name>
    <name evidence="4" type="ORF">P3W24_07710</name>
</gene>
<dbReference type="SFLD" id="SFLDG00358">
    <property type="entry name" value="Main_(cytGST)"/>
    <property type="match status" value="1"/>
</dbReference>
<sequence>MLALYTYWRSSAAYRIRIALNLKGLPYESRPVHLVNEGGEHFKPSYRELSPQAQLPTLIDGDLVVRQSMAILEYLEEAYPETPLLPADREGRARVRELALAVATDVHPLGNLRVLKAIEADFGADAAAKAAWSRKWIRHGFEGVEALLARSPAARFSYGDTPTLADCCLVPQYYNALRWELDVAPYPLIRRVVAACQALDAFRRAAPEVQPDAP</sequence>
<evidence type="ECO:0000256" key="1">
    <source>
        <dbReference type="ARBA" id="ARBA00010007"/>
    </source>
</evidence>
<dbReference type="Pfam" id="PF13417">
    <property type="entry name" value="GST_N_3"/>
    <property type="match status" value="1"/>
</dbReference>
<dbReference type="InterPro" id="IPR034330">
    <property type="entry name" value="GST_Zeta_C"/>
</dbReference>
<dbReference type="PANTHER" id="PTHR42673">
    <property type="entry name" value="MALEYLACETOACETATE ISOMERASE"/>
    <property type="match status" value="1"/>
</dbReference>
<feature type="domain" description="GST N-terminal" evidence="2">
    <location>
        <begin position="1"/>
        <end position="83"/>
    </location>
</feature>
<evidence type="ECO:0000313" key="5">
    <source>
        <dbReference type="Proteomes" id="UP001528850"/>
    </source>
</evidence>
<accession>A0ABT6B9P7</accession>
<organism evidence="4 5">
    <name type="scientific">Luteibacter sahnii</name>
    <dbReference type="NCBI Taxonomy" id="3021977"/>
    <lineage>
        <taxon>Bacteria</taxon>
        <taxon>Pseudomonadati</taxon>
        <taxon>Pseudomonadota</taxon>
        <taxon>Gammaproteobacteria</taxon>
        <taxon>Lysobacterales</taxon>
        <taxon>Rhodanobacteraceae</taxon>
        <taxon>Luteibacter</taxon>
    </lineage>
</organism>
<evidence type="ECO:0000259" key="3">
    <source>
        <dbReference type="PROSITE" id="PS50405"/>
    </source>
</evidence>
<dbReference type="InterPro" id="IPR040079">
    <property type="entry name" value="Glutathione_S-Trfase"/>
</dbReference>
<feature type="domain" description="GST C-terminal" evidence="3">
    <location>
        <begin position="88"/>
        <end position="214"/>
    </location>
</feature>
<dbReference type="PROSITE" id="PS50404">
    <property type="entry name" value="GST_NTER"/>
    <property type="match status" value="1"/>
</dbReference>
<evidence type="ECO:0000259" key="2">
    <source>
        <dbReference type="PROSITE" id="PS50404"/>
    </source>
</evidence>
<dbReference type="CDD" id="cd03191">
    <property type="entry name" value="GST_C_Zeta"/>
    <property type="match status" value="1"/>
</dbReference>
<dbReference type="EMBL" id="JARJJS010000002">
    <property type="protein sequence ID" value="MDF4024844.1"/>
    <property type="molecule type" value="Genomic_DNA"/>
</dbReference>
<dbReference type="InterPro" id="IPR004045">
    <property type="entry name" value="Glutathione_S-Trfase_N"/>
</dbReference>
<dbReference type="SUPFAM" id="SSF52833">
    <property type="entry name" value="Thioredoxin-like"/>
    <property type="match status" value="1"/>
</dbReference>
<name>A0ABT6B9P7_9GAMM</name>
<dbReference type="NCBIfam" id="TIGR01262">
    <property type="entry name" value="maiA"/>
    <property type="match status" value="1"/>
</dbReference>
<dbReference type="PANTHER" id="PTHR42673:SF21">
    <property type="entry name" value="GLUTATHIONE S-TRANSFERASE YFCF"/>
    <property type="match status" value="1"/>
</dbReference>
<dbReference type="EC" id="5.2.1.2" evidence="4"/>
<protein>
    <submittedName>
        <fullName evidence="4">Maleylacetoacetate isomerase</fullName>
        <ecNumber evidence="4">5.2.1.2</ecNumber>
    </submittedName>
</protein>